<keyword evidence="1" id="KW-0812">Transmembrane</keyword>
<feature type="transmembrane region" description="Helical" evidence="1">
    <location>
        <begin position="64"/>
        <end position="82"/>
    </location>
</feature>
<dbReference type="PANTHER" id="PTHR35394:SF5">
    <property type="entry name" value="DUF3176 DOMAIN-CONTAINING PROTEIN"/>
    <property type="match status" value="1"/>
</dbReference>
<keyword evidence="1" id="KW-1133">Transmembrane helix</keyword>
<accession>A0A9P4PCI5</accession>
<dbReference type="OrthoDB" id="5242705at2759"/>
<feature type="transmembrane region" description="Helical" evidence="1">
    <location>
        <begin position="94"/>
        <end position="115"/>
    </location>
</feature>
<name>A0A9P4PCI5_9PLEO</name>
<dbReference type="Pfam" id="PF11374">
    <property type="entry name" value="DUF3176"/>
    <property type="match status" value="1"/>
</dbReference>
<reference evidence="2" key="1">
    <citation type="journal article" date="2020" name="Stud. Mycol.">
        <title>101 Dothideomycetes genomes: a test case for predicting lifestyles and emergence of pathogens.</title>
        <authorList>
            <person name="Haridas S."/>
            <person name="Albert R."/>
            <person name="Binder M."/>
            <person name="Bloem J."/>
            <person name="Labutti K."/>
            <person name="Salamov A."/>
            <person name="Andreopoulos B."/>
            <person name="Baker S."/>
            <person name="Barry K."/>
            <person name="Bills G."/>
            <person name="Bluhm B."/>
            <person name="Cannon C."/>
            <person name="Castanera R."/>
            <person name="Culley D."/>
            <person name="Daum C."/>
            <person name="Ezra D."/>
            <person name="Gonzalez J."/>
            <person name="Henrissat B."/>
            <person name="Kuo A."/>
            <person name="Liang C."/>
            <person name="Lipzen A."/>
            <person name="Lutzoni F."/>
            <person name="Magnuson J."/>
            <person name="Mondo S."/>
            <person name="Nolan M."/>
            <person name="Ohm R."/>
            <person name="Pangilinan J."/>
            <person name="Park H.-J."/>
            <person name="Ramirez L."/>
            <person name="Alfaro M."/>
            <person name="Sun H."/>
            <person name="Tritt A."/>
            <person name="Yoshinaga Y."/>
            <person name="Zwiers L.-H."/>
            <person name="Turgeon B."/>
            <person name="Goodwin S."/>
            <person name="Spatafora J."/>
            <person name="Crous P."/>
            <person name="Grigoriev I."/>
        </authorList>
    </citation>
    <scope>NUCLEOTIDE SEQUENCE</scope>
    <source>
        <strain evidence="2">CBS 690.94</strain>
    </source>
</reference>
<dbReference type="Proteomes" id="UP000799764">
    <property type="component" value="Unassembled WGS sequence"/>
</dbReference>
<dbReference type="EMBL" id="MU001505">
    <property type="protein sequence ID" value="KAF2441586.1"/>
    <property type="molecule type" value="Genomic_DNA"/>
</dbReference>
<dbReference type="PANTHER" id="PTHR35394">
    <property type="entry name" value="DUF3176 DOMAIN-CONTAINING PROTEIN"/>
    <property type="match status" value="1"/>
</dbReference>
<dbReference type="AlphaFoldDB" id="A0A9P4PCI5"/>
<organism evidence="2 3">
    <name type="scientific">Karstenula rhodostoma CBS 690.94</name>
    <dbReference type="NCBI Taxonomy" id="1392251"/>
    <lineage>
        <taxon>Eukaryota</taxon>
        <taxon>Fungi</taxon>
        <taxon>Dikarya</taxon>
        <taxon>Ascomycota</taxon>
        <taxon>Pezizomycotina</taxon>
        <taxon>Dothideomycetes</taxon>
        <taxon>Pleosporomycetidae</taxon>
        <taxon>Pleosporales</taxon>
        <taxon>Massarineae</taxon>
        <taxon>Didymosphaeriaceae</taxon>
        <taxon>Karstenula</taxon>
    </lineage>
</organism>
<keyword evidence="3" id="KW-1185">Reference proteome</keyword>
<comment type="caution">
    <text evidence="2">The sequence shown here is derived from an EMBL/GenBank/DDBJ whole genome shotgun (WGS) entry which is preliminary data.</text>
</comment>
<keyword evidence="1" id="KW-0472">Membrane</keyword>
<evidence type="ECO:0000313" key="3">
    <source>
        <dbReference type="Proteomes" id="UP000799764"/>
    </source>
</evidence>
<feature type="transmembrane region" description="Helical" evidence="1">
    <location>
        <begin position="164"/>
        <end position="182"/>
    </location>
</feature>
<evidence type="ECO:0000313" key="2">
    <source>
        <dbReference type="EMBL" id="KAF2441586.1"/>
    </source>
</evidence>
<evidence type="ECO:0000256" key="1">
    <source>
        <dbReference type="SAM" id="Phobius"/>
    </source>
</evidence>
<gene>
    <name evidence="2" type="ORF">P171DRAFT_523552</name>
</gene>
<sequence length="583" mass="65343">MARSSELYGQQPSNRAHVPLINPRLDIEHDRQGYRNDKKDFNTSTHETRNRKDLYRISEWRWELCAWIIGAAIIASIVYILTRFNNKTVEEWPVSIQISTVVAFLAQVAQAALLFPTEACIGQLKWPWFEKKRKAIHMQKFDEASRGPLGSVVLLLTLTKVPRLVHLGALITVFMLVFSTFLQQAVQIQLQPLQYTARPATVPRSKKYFWPPGPDAYSMGFIYGNDITKRCTWEPYTTLALCYKTEDISFQLIEQPEQTGRSGLAKDYTLPGITISQGREFLTAWLTTVFGNGNGTISYIGQQANITIPELGLTNPDSNLDDLAHVYLAYQDPCLMKGQSDLSIDSWRALKGTLRLCLQTFRTTRNASTETTVLESFTNLTWAQSINNTMDQTSNNAFREHGVWTTNLGDAADDFTIDVQTTELIAGQIATSFNFSASFRPGGDNYLYGSMFASNFVSEVLGPKPLVCPNSTEYGIHGFDKRIANVAIGMTNAFRAADSSVLVPGTSFRTVQFISVRFWSLIPPGALFAAITVFFLATVLSTLAVLYTMHEPRQLNTKSAMEEQAKQMNMGFSVGGDWQLEHD</sequence>
<dbReference type="InterPro" id="IPR021514">
    <property type="entry name" value="DUF3176"/>
</dbReference>
<proteinExistence type="predicted"/>
<feature type="transmembrane region" description="Helical" evidence="1">
    <location>
        <begin position="526"/>
        <end position="549"/>
    </location>
</feature>
<protein>
    <submittedName>
        <fullName evidence="2">Uncharacterized protein</fullName>
    </submittedName>
</protein>